<evidence type="ECO:0000313" key="2">
    <source>
        <dbReference type="Proteomes" id="UP000199651"/>
    </source>
</evidence>
<keyword evidence="2" id="KW-1185">Reference proteome</keyword>
<evidence type="ECO:0000313" key="1">
    <source>
        <dbReference type="EMBL" id="SDO75170.1"/>
    </source>
</evidence>
<dbReference type="Gene3D" id="2.30.29.80">
    <property type="match status" value="1"/>
</dbReference>
<dbReference type="RefSeq" id="WP_091374000.1">
    <property type="nucleotide sequence ID" value="NZ_FNDV01000005.1"/>
</dbReference>
<reference evidence="2" key="1">
    <citation type="submission" date="2016-10" db="EMBL/GenBank/DDBJ databases">
        <authorList>
            <person name="Varghese N."/>
            <person name="Submissions S."/>
        </authorList>
    </citation>
    <scope>NUCLEOTIDE SEQUENCE [LARGE SCALE GENOMIC DNA]</scope>
    <source>
        <strain evidence="2">IBRC-M 10655</strain>
    </source>
</reference>
<dbReference type="InterPro" id="IPR036913">
    <property type="entry name" value="YegP-like_sf"/>
</dbReference>
<proteinExistence type="predicted"/>
<evidence type="ECO:0008006" key="3">
    <source>
        <dbReference type="Google" id="ProtNLM"/>
    </source>
</evidence>
<organism evidence="1 2">
    <name type="scientific">Actinokineospora alba</name>
    <dbReference type="NCBI Taxonomy" id="504798"/>
    <lineage>
        <taxon>Bacteria</taxon>
        <taxon>Bacillati</taxon>
        <taxon>Actinomycetota</taxon>
        <taxon>Actinomycetes</taxon>
        <taxon>Pseudonocardiales</taxon>
        <taxon>Pseudonocardiaceae</taxon>
        <taxon>Actinokineospora</taxon>
    </lineage>
</organism>
<dbReference type="STRING" id="504798.SAMN05421871_10553"/>
<accession>A0A1H0M4W4</accession>
<dbReference type="AlphaFoldDB" id="A0A1H0M4W4"/>
<dbReference type="SUPFAM" id="SSF160113">
    <property type="entry name" value="YegP-like"/>
    <property type="match status" value="1"/>
</dbReference>
<dbReference type="Proteomes" id="UP000199651">
    <property type="component" value="Unassembled WGS sequence"/>
</dbReference>
<dbReference type="EMBL" id="FNJB01000004">
    <property type="protein sequence ID" value="SDO75170.1"/>
    <property type="molecule type" value="Genomic_DNA"/>
</dbReference>
<gene>
    <name evidence="1" type="ORF">SAMN05192558_104407</name>
</gene>
<name>A0A1H0M4W4_9PSEU</name>
<protein>
    <recommendedName>
        <fullName evidence="3">DUF1508 domain-containing protein</fullName>
    </recommendedName>
</protein>
<dbReference type="OrthoDB" id="5187539at2"/>
<sequence>MAVARFQIYRSAGNGVTWRFLSANNRSIGQAAVGFADTDHCVAALRELYDQLDSASATIIREGPKQLWSWRVRVADRDLAVSSRQYHRRVQATYSCRSFLELVSQAQNAHLPRAAHF</sequence>